<feature type="transmembrane region" description="Helical" evidence="6">
    <location>
        <begin position="128"/>
        <end position="146"/>
    </location>
</feature>
<feature type="transmembrane region" description="Helical" evidence="6">
    <location>
        <begin position="201"/>
        <end position="217"/>
    </location>
</feature>
<feature type="transmembrane region" description="Helical" evidence="6">
    <location>
        <begin position="76"/>
        <end position="97"/>
    </location>
</feature>
<dbReference type="PANTHER" id="PTHR37422:SF13">
    <property type="entry name" value="LIPOPOLYSACCHARIDE BIOSYNTHESIS PROTEIN PA4999-RELATED"/>
    <property type="match status" value="1"/>
</dbReference>
<feature type="domain" description="DUF5935" evidence="8">
    <location>
        <begin position="1"/>
        <end position="193"/>
    </location>
</feature>
<keyword evidence="3 6" id="KW-1133">Transmembrane helix</keyword>
<dbReference type="Pfam" id="PF19358">
    <property type="entry name" value="DUF5935"/>
    <property type="match status" value="1"/>
</dbReference>
<evidence type="ECO:0000259" key="8">
    <source>
        <dbReference type="Pfam" id="PF19358"/>
    </source>
</evidence>
<evidence type="ECO:0000256" key="2">
    <source>
        <dbReference type="ARBA" id="ARBA00022692"/>
    </source>
</evidence>
<evidence type="ECO:0000256" key="6">
    <source>
        <dbReference type="SAM" id="Phobius"/>
    </source>
</evidence>
<evidence type="ECO:0000256" key="5">
    <source>
        <dbReference type="SAM" id="MobiDB-lite"/>
    </source>
</evidence>
<dbReference type="Pfam" id="PF04932">
    <property type="entry name" value="Wzy_C"/>
    <property type="match status" value="1"/>
</dbReference>
<reference evidence="9" key="1">
    <citation type="journal article" date="2014" name="Int. J. Syst. Evol. Microbiol.">
        <title>Complete genome sequence of Corynebacterium casei LMG S-19264T (=DSM 44701T), isolated from a smear-ripened cheese.</title>
        <authorList>
            <consortium name="US DOE Joint Genome Institute (JGI-PGF)"/>
            <person name="Walter F."/>
            <person name="Albersmeier A."/>
            <person name="Kalinowski J."/>
            <person name="Ruckert C."/>
        </authorList>
    </citation>
    <scope>NUCLEOTIDE SEQUENCE</scope>
    <source>
        <strain evidence="9">KCTC 32255</strain>
    </source>
</reference>
<reference evidence="9" key="2">
    <citation type="submission" date="2020-09" db="EMBL/GenBank/DDBJ databases">
        <authorList>
            <person name="Sun Q."/>
            <person name="Kim S."/>
        </authorList>
    </citation>
    <scope>NUCLEOTIDE SEQUENCE</scope>
    <source>
        <strain evidence="9">KCTC 32255</strain>
    </source>
</reference>
<keyword evidence="10" id="KW-1185">Reference proteome</keyword>
<dbReference type="GO" id="GO:0016020">
    <property type="term" value="C:membrane"/>
    <property type="evidence" value="ECO:0007669"/>
    <property type="project" value="UniProtKB-SubCell"/>
</dbReference>
<comment type="subcellular location">
    <subcellularLocation>
        <location evidence="1">Membrane</location>
        <topology evidence="1">Multi-pass membrane protein</topology>
    </subcellularLocation>
</comment>
<dbReference type="InterPro" id="IPR045979">
    <property type="entry name" value="DUF5935"/>
</dbReference>
<comment type="caution">
    <text evidence="9">The sequence shown here is derived from an EMBL/GenBank/DDBJ whole genome shotgun (WGS) entry which is preliminary data.</text>
</comment>
<evidence type="ECO:0000259" key="7">
    <source>
        <dbReference type="Pfam" id="PF04932"/>
    </source>
</evidence>
<feature type="transmembrane region" description="Helical" evidence="6">
    <location>
        <begin position="243"/>
        <end position="260"/>
    </location>
</feature>
<evidence type="ECO:0008006" key="11">
    <source>
        <dbReference type="Google" id="ProtNLM"/>
    </source>
</evidence>
<feature type="transmembrane region" description="Helical" evidence="6">
    <location>
        <begin position="43"/>
        <end position="64"/>
    </location>
</feature>
<dbReference type="InterPro" id="IPR051533">
    <property type="entry name" value="WaaL-like"/>
</dbReference>
<feature type="domain" description="O-antigen ligase-related" evidence="7">
    <location>
        <begin position="208"/>
        <end position="359"/>
    </location>
</feature>
<sequence>MIDLGFTAFFLLLLAAGFKRPFVWVLLYLYVDIVQPQVISWGILSHIPVSLIAFGAAFLGWLLMDDKRDARFTMRQGLLLALLLYCGYTTLTAAYPLDAPEKWSWVWKALLFAIFLPLTLRTRLRLEAVALVMVLAASALIIDGGLKTAAGGGGYGSLRIFVDSNSGLFEGSIISAVAIAIIPIVVWLARYGTIFPSDWRVWTFAAALIFACALIPVGTQARTGLVCLAILCMLYLRTAKHRFLIAGVMAAGLVVAVPFLPKAFMDRMGTIQNHQSDQSAGTRLAMWKWTWQYAKDHPMGGGFYAYQSAVVKYETVVAQTVGSTTTVTTGEVEEQGRAYHSSYFEMLGEQGFPGLGLWLLLQLTGLLQMEIIRRRWRKRTGPDEAWVAPMAVSLQLGQVVYLIGSGFVGIAFQPFVLMLIGLQCGLWSYIKRIEQPLTSRTARPRADAGAPSRLRGFGEVPVPAPIP</sequence>
<keyword evidence="2 6" id="KW-0812">Transmembrane</keyword>
<dbReference type="InterPro" id="IPR017528">
    <property type="entry name" value="CHP03097O-antigen_lig-rel"/>
</dbReference>
<dbReference type="RefSeq" id="WP_189619054.1">
    <property type="nucleotide sequence ID" value="NZ_BMZA01000001.1"/>
</dbReference>
<proteinExistence type="predicted"/>
<dbReference type="NCBIfam" id="TIGR03097">
    <property type="entry name" value="PEP_O_lig_1"/>
    <property type="match status" value="1"/>
</dbReference>
<dbReference type="Proteomes" id="UP000648075">
    <property type="component" value="Unassembled WGS sequence"/>
</dbReference>
<evidence type="ECO:0000256" key="3">
    <source>
        <dbReference type="ARBA" id="ARBA00022989"/>
    </source>
</evidence>
<evidence type="ECO:0000313" key="10">
    <source>
        <dbReference type="Proteomes" id="UP000648075"/>
    </source>
</evidence>
<feature type="region of interest" description="Disordered" evidence="5">
    <location>
        <begin position="441"/>
        <end position="467"/>
    </location>
</feature>
<feature type="transmembrane region" description="Helical" evidence="6">
    <location>
        <begin position="166"/>
        <end position="189"/>
    </location>
</feature>
<dbReference type="InterPro" id="IPR007016">
    <property type="entry name" value="O-antigen_ligase-rel_domated"/>
</dbReference>
<evidence type="ECO:0000256" key="1">
    <source>
        <dbReference type="ARBA" id="ARBA00004141"/>
    </source>
</evidence>
<gene>
    <name evidence="9" type="ORF">GCM10011614_00050</name>
</gene>
<feature type="transmembrane region" description="Helical" evidence="6">
    <location>
        <begin position="103"/>
        <end position="121"/>
    </location>
</feature>
<evidence type="ECO:0000313" key="9">
    <source>
        <dbReference type="EMBL" id="GGY89581.1"/>
    </source>
</evidence>
<keyword evidence="4 6" id="KW-0472">Membrane</keyword>
<evidence type="ECO:0000256" key="4">
    <source>
        <dbReference type="ARBA" id="ARBA00023136"/>
    </source>
</evidence>
<protein>
    <recommendedName>
        <fullName evidence="11">O-glycosylation ligase, exosortase A system-associated</fullName>
    </recommendedName>
</protein>
<organism evidence="9 10">
    <name type="scientific">Novosphingobium colocasiae</name>
    <dbReference type="NCBI Taxonomy" id="1256513"/>
    <lineage>
        <taxon>Bacteria</taxon>
        <taxon>Pseudomonadati</taxon>
        <taxon>Pseudomonadota</taxon>
        <taxon>Alphaproteobacteria</taxon>
        <taxon>Sphingomonadales</taxon>
        <taxon>Sphingomonadaceae</taxon>
        <taxon>Novosphingobium</taxon>
    </lineage>
</organism>
<accession>A0A918P7W2</accession>
<name>A0A918P7W2_9SPHN</name>
<dbReference type="AlphaFoldDB" id="A0A918P7W2"/>
<dbReference type="PANTHER" id="PTHR37422">
    <property type="entry name" value="TEICHURONIC ACID BIOSYNTHESIS PROTEIN TUAE"/>
    <property type="match status" value="1"/>
</dbReference>
<dbReference type="EMBL" id="BMZA01000001">
    <property type="protein sequence ID" value="GGY89581.1"/>
    <property type="molecule type" value="Genomic_DNA"/>
</dbReference>
<feature type="transmembrane region" description="Helical" evidence="6">
    <location>
        <begin position="410"/>
        <end position="430"/>
    </location>
</feature>